<dbReference type="EMBL" id="QDKH01000008">
    <property type="protein sequence ID" value="PWC16764.1"/>
    <property type="molecule type" value="Genomic_DNA"/>
</dbReference>
<evidence type="ECO:0000256" key="1">
    <source>
        <dbReference type="SAM" id="Phobius"/>
    </source>
</evidence>
<proteinExistence type="predicted"/>
<feature type="transmembrane region" description="Helical" evidence="1">
    <location>
        <begin position="7"/>
        <end position="26"/>
    </location>
</feature>
<dbReference type="RefSeq" id="WP_136166013.1">
    <property type="nucleotide sequence ID" value="NZ_KZ819076.1"/>
</dbReference>
<dbReference type="Proteomes" id="UP000296159">
    <property type="component" value="Unassembled WGS sequence"/>
</dbReference>
<protein>
    <recommendedName>
        <fullName evidence="4">Nitric oxide reductase</fullName>
    </recommendedName>
</protein>
<accession>A0A2U1U5A9</accession>
<sequence length="206" mass="24791">MKLDRTPYFHTVVIFLFALFLPYIGQRVLPASQELLDAIELFQSFWLLFGAIFTWFYIKPLRCERDKRIFWLWSISLWLVLFGRGINWGRNYLPDEPRIYFRAISVVLIGIPLLMLLLPSIRREIIRRLQTEPLPVWDIGLMVGCFLISDAIEHQRLLAFLFVYDERYKNMMEELYELPFMLLLFFITFLLQKKERESSVFPPRDP</sequence>
<comment type="caution">
    <text evidence="2">The sequence shown here is derived from an EMBL/GenBank/DDBJ whole genome shotgun (WGS) entry which is preliminary data.</text>
</comment>
<keyword evidence="3" id="KW-1185">Reference proteome</keyword>
<feature type="transmembrane region" description="Helical" evidence="1">
    <location>
        <begin position="175"/>
        <end position="191"/>
    </location>
</feature>
<name>A0A2U1U5A9_9GAMM</name>
<feature type="transmembrane region" description="Helical" evidence="1">
    <location>
        <begin position="38"/>
        <end position="58"/>
    </location>
</feature>
<reference evidence="2 3" key="1">
    <citation type="submission" date="2018-04" db="EMBL/GenBank/DDBJ databases">
        <title>Brenneria corticis sp.nov.</title>
        <authorList>
            <person name="Li Y."/>
        </authorList>
    </citation>
    <scope>NUCLEOTIDE SEQUENCE [LARGE SCALE GENOMIC DNA]</scope>
    <source>
        <strain evidence="2 3">CFCC 11842</strain>
    </source>
</reference>
<keyword evidence="1" id="KW-1133">Transmembrane helix</keyword>
<keyword evidence="1" id="KW-0812">Transmembrane</keyword>
<evidence type="ECO:0008006" key="4">
    <source>
        <dbReference type="Google" id="ProtNLM"/>
    </source>
</evidence>
<feature type="transmembrane region" description="Helical" evidence="1">
    <location>
        <begin position="99"/>
        <end position="118"/>
    </location>
</feature>
<dbReference type="AlphaFoldDB" id="A0A2U1U5A9"/>
<feature type="transmembrane region" description="Helical" evidence="1">
    <location>
        <begin position="70"/>
        <end position="87"/>
    </location>
</feature>
<gene>
    <name evidence="2" type="ORF">DDT56_08455</name>
</gene>
<keyword evidence="1" id="KW-0472">Membrane</keyword>
<evidence type="ECO:0000313" key="2">
    <source>
        <dbReference type="EMBL" id="PWC16764.1"/>
    </source>
</evidence>
<evidence type="ECO:0000313" key="3">
    <source>
        <dbReference type="Proteomes" id="UP000296159"/>
    </source>
</evidence>
<organism evidence="2 3">
    <name type="scientific">Brenneria corticis</name>
    <dbReference type="NCBI Taxonomy" id="2173106"/>
    <lineage>
        <taxon>Bacteria</taxon>
        <taxon>Pseudomonadati</taxon>
        <taxon>Pseudomonadota</taxon>
        <taxon>Gammaproteobacteria</taxon>
        <taxon>Enterobacterales</taxon>
        <taxon>Pectobacteriaceae</taxon>
        <taxon>Brenneria</taxon>
    </lineage>
</organism>